<gene>
    <name evidence="2" type="ORF">K7X08_003387</name>
</gene>
<dbReference type="SUPFAM" id="SSF53335">
    <property type="entry name" value="S-adenosyl-L-methionine-dependent methyltransferases"/>
    <property type="match status" value="2"/>
</dbReference>
<evidence type="ECO:0000313" key="3">
    <source>
        <dbReference type="Proteomes" id="UP001152561"/>
    </source>
</evidence>
<reference evidence="3" key="1">
    <citation type="journal article" date="2023" name="Proc. Natl. Acad. Sci. U.S.A.">
        <title>Genomic and structural basis for evolution of tropane alkaloid biosynthesis.</title>
        <authorList>
            <person name="Wanga Y.-J."/>
            <person name="Taina T."/>
            <person name="Yua J.-Y."/>
            <person name="Lia J."/>
            <person name="Xua B."/>
            <person name="Chenc J."/>
            <person name="D'Auriad J.C."/>
            <person name="Huanga J.-P."/>
            <person name="Huanga S.-X."/>
        </authorList>
    </citation>
    <scope>NUCLEOTIDE SEQUENCE [LARGE SCALE GENOMIC DNA]</scope>
    <source>
        <strain evidence="3">cv. KIB-2019</strain>
    </source>
</reference>
<sequence length="327" mass="35388">MAAVGAAALLPSHPSHASDDSFPTDAMAMLNRFHPPRPDWYAELYATAMNTSMKSYEAEIEGYKSELFANLRGQAKQILEIGIGTGPNLKYYASEGGTSVYGVDPNRKMEKYAQAAAEAAGLPPANFKFLHAVSESLPLRDASVDAVIGTLVLCSVADVNLALQEIRRVLKPGGLYLFVEHVAATDGTVLRFVQQLLDPLQQTLADGCHLTRKTGKDITEAGFSNVSESLPLRDASVDAVIGTLVLCSVADVNLTLQEVRKVLKPGGIYLFVEHVAAAVLRFVQGLLDPLQQMLADGCHLTRKTGKNITEEGFSNVIVIKLYYQLPR</sequence>
<dbReference type="OrthoDB" id="416496at2759"/>
<evidence type="ECO:0000259" key="1">
    <source>
        <dbReference type="Pfam" id="PF08241"/>
    </source>
</evidence>
<dbReference type="PANTHER" id="PTHR45036:SF1">
    <property type="entry name" value="METHYLTRANSFERASE LIKE 7A"/>
    <property type="match status" value="1"/>
</dbReference>
<dbReference type="AlphaFoldDB" id="A0A9Q1MJ54"/>
<feature type="domain" description="Methyltransferase type 11" evidence="1">
    <location>
        <begin position="79"/>
        <end position="178"/>
    </location>
</feature>
<proteinExistence type="predicted"/>
<name>A0A9Q1MJ54_9SOLA</name>
<dbReference type="Gene3D" id="3.40.50.150">
    <property type="entry name" value="Vaccinia Virus protein VP39"/>
    <property type="match status" value="2"/>
</dbReference>
<dbReference type="GO" id="GO:0009820">
    <property type="term" value="P:alkaloid metabolic process"/>
    <property type="evidence" value="ECO:0007669"/>
    <property type="project" value="UniProtKB-KW"/>
</dbReference>
<keyword evidence="3" id="KW-1185">Reference proteome</keyword>
<feature type="domain" description="Methyltransferase type 11" evidence="1">
    <location>
        <begin position="228"/>
        <end position="271"/>
    </location>
</feature>
<dbReference type="Pfam" id="PF08241">
    <property type="entry name" value="Methyltransf_11"/>
    <property type="match status" value="2"/>
</dbReference>
<dbReference type="GO" id="GO:0008757">
    <property type="term" value="F:S-adenosylmethionine-dependent methyltransferase activity"/>
    <property type="evidence" value="ECO:0007669"/>
    <property type="project" value="InterPro"/>
</dbReference>
<dbReference type="PANTHER" id="PTHR45036">
    <property type="entry name" value="METHYLTRANSFERASE LIKE 7B"/>
    <property type="match status" value="1"/>
</dbReference>
<dbReference type="InterPro" id="IPR052356">
    <property type="entry name" value="Thiol_S-MT"/>
</dbReference>
<accession>A0A9Q1MJ54</accession>
<dbReference type="EMBL" id="JAJAGQ010000006">
    <property type="protein sequence ID" value="KAJ8559329.1"/>
    <property type="molecule type" value="Genomic_DNA"/>
</dbReference>
<comment type="caution">
    <text evidence="2">The sequence shown here is derived from an EMBL/GenBank/DDBJ whole genome shotgun (WGS) entry which is preliminary data.</text>
</comment>
<dbReference type="Proteomes" id="UP001152561">
    <property type="component" value="Unassembled WGS sequence"/>
</dbReference>
<organism evidence="2 3">
    <name type="scientific">Anisodus acutangulus</name>
    <dbReference type="NCBI Taxonomy" id="402998"/>
    <lineage>
        <taxon>Eukaryota</taxon>
        <taxon>Viridiplantae</taxon>
        <taxon>Streptophyta</taxon>
        <taxon>Embryophyta</taxon>
        <taxon>Tracheophyta</taxon>
        <taxon>Spermatophyta</taxon>
        <taxon>Magnoliopsida</taxon>
        <taxon>eudicotyledons</taxon>
        <taxon>Gunneridae</taxon>
        <taxon>Pentapetalae</taxon>
        <taxon>asterids</taxon>
        <taxon>lamiids</taxon>
        <taxon>Solanales</taxon>
        <taxon>Solanaceae</taxon>
        <taxon>Solanoideae</taxon>
        <taxon>Hyoscyameae</taxon>
        <taxon>Anisodus</taxon>
    </lineage>
</organism>
<dbReference type="InterPro" id="IPR013216">
    <property type="entry name" value="Methyltransf_11"/>
</dbReference>
<dbReference type="CDD" id="cd02440">
    <property type="entry name" value="AdoMet_MTases"/>
    <property type="match status" value="2"/>
</dbReference>
<evidence type="ECO:0000313" key="2">
    <source>
        <dbReference type="EMBL" id="KAJ8559329.1"/>
    </source>
</evidence>
<dbReference type="InterPro" id="IPR029063">
    <property type="entry name" value="SAM-dependent_MTases_sf"/>
</dbReference>
<protein>
    <recommendedName>
        <fullName evidence="1">Methyltransferase type 11 domain-containing protein</fullName>
    </recommendedName>
</protein>